<dbReference type="Gene3D" id="3.40.50.300">
    <property type="entry name" value="P-loop containing nucleotide triphosphate hydrolases"/>
    <property type="match status" value="1"/>
</dbReference>
<dbReference type="GO" id="GO:0016887">
    <property type="term" value="F:ATP hydrolysis activity"/>
    <property type="evidence" value="ECO:0007669"/>
    <property type="project" value="InterPro"/>
</dbReference>
<evidence type="ECO:0000313" key="4">
    <source>
        <dbReference type="EMBL" id="QNH54627.1"/>
    </source>
</evidence>
<dbReference type="SMART" id="SM00382">
    <property type="entry name" value="AAA"/>
    <property type="match status" value="1"/>
</dbReference>
<dbReference type="InterPro" id="IPR027417">
    <property type="entry name" value="P-loop_NTPase"/>
</dbReference>
<evidence type="ECO:0000259" key="3">
    <source>
        <dbReference type="PROSITE" id="PS50893"/>
    </source>
</evidence>
<dbReference type="PROSITE" id="PS00211">
    <property type="entry name" value="ABC_TRANSPORTER_1"/>
    <property type="match status" value="1"/>
</dbReference>
<proteinExistence type="predicted"/>
<evidence type="ECO:0000313" key="5">
    <source>
        <dbReference type="Proteomes" id="UP000515480"/>
    </source>
</evidence>
<dbReference type="RefSeq" id="WP_185980579.1">
    <property type="nucleotide sequence ID" value="NZ_CP060204.1"/>
</dbReference>
<dbReference type="EMBL" id="CP060204">
    <property type="protein sequence ID" value="QNH54627.1"/>
    <property type="molecule type" value="Genomic_DNA"/>
</dbReference>
<organism evidence="4 5">
    <name type="scientific">Selenomonas timonae</name>
    <dbReference type="NCBI Taxonomy" id="2754044"/>
    <lineage>
        <taxon>Bacteria</taxon>
        <taxon>Bacillati</taxon>
        <taxon>Bacillota</taxon>
        <taxon>Negativicutes</taxon>
        <taxon>Selenomonadales</taxon>
        <taxon>Selenomonadaceae</taxon>
        <taxon>Selenomonas</taxon>
    </lineage>
</organism>
<dbReference type="SUPFAM" id="SSF52540">
    <property type="entry name" value="P-loop containing nucleoside triphosphate hydrolases"/>
    <property type="match status" value="1"/>
</dbReference>
<dbReference type="KEGG" id="stim:H1B31_01270"/>
<keyword evidence="2 4" id="KW-0067">ATP-binding</keyword>
<dbReference type="Proteomes" id="UP000515480">
    <property type="component" value="Chromosome"/>
</dbReference>
<dbReference type="GO" id="GO:0022857">
    <property type="term" value="F:transmembrane transporter activity"/>
    <property type="evidence" value="ECO:0007669"/>
    <property type="project" value="TreeGrafter"/>
</dbReference>
<dbReference type="InterPro" id="IPR003593">
    <property type="entry name" value="AAA+_ATPase"/>
</dbReference>
<evidence type="ECO:0000256" key="2">
    <source>
        <dbReference type="ARBA" id="ARBA00022840"/>
    </source>
</evidence>
<accession>A0A7G7VKI4</accession>
<dbReference type="AlphaFoldDB" id="A0A7G7VKI4"/>
<dbReference type="PROSITE" id="PS50893">
    <property type="entry name" value="ABC_TRANSPORTER_2"/>
    <property type="match status" value="1"/>
</dbReference>
<dbReference type="Pfam" id="PF00005">
    <property type="entry name" value="ABC_tran"/>
    <property type="match status" value="1"/>
</dbReference>
<protein>
    <submittedName>
        <fullName evidence="4">ATP-binding cassette domain-containing protein</fullName>
    </submittedName>
</protein>
<dbReference type="InterPro" id="IPR017871">
    <property type="entry name" value="ABC_transporter-like_CS"/>
</dbReference>
<reference evidence="4 5" key="1">
    <citation type="submission" date="2020-07" db="EMBL/GenBank/DDBJ databases">
        <title>Complete genome and description of Selenomonas timonensis sp. nov., a new bacterium isolated from a gingivitis subject.</title>
        <authorList>
            <person name="Antezack A."/>
        </authorList>
    </citation>
    <scope>NUCLEOTIDE SEQUENCE [LARGE SCALE GENOMIC DNA]</scope>
    <source>
        <strain evidence="4 5">Marseille-Q3039</strain>
    </source>
</reference>
<keyword evidence="5" id="KW-1185">Reference proteome</keyword>
<dbReference type="InterPro" id="IPR003439">
    <property type="entry name" value="ABC_transporter-like_ATP-bd"/>
</dbReference>
<dbReference type="PANTHER" id="PTHR24220:SF662">
    <property type="entry name" value="ABC TRANSPORTER ATP-BINDING PROTEIN"/>
    <property type="match status" value="1"/>
</dbReference>
<evidence type="ECO:0000256" key="1">
    <source>
        <dbReference type="ARBA" id="ARBA00022741"/>
    </source>
</evidence>
<dbReference type="InterPro" id="IPR015854">
    <property type="entry name" value="ABC_transpr_LolD-like"/>
</dbReference>
<keyword evidence="1" id="KW-0547">Nucleotide-binding</keyword>
<dbReference type="GO" id="GO:0005524">
    <property type="term" value="F:ATP binding"/>
    <property type="evidence" value="ECO:0007669"/>
    <property type="project" value="UniProtKB-KW"/>
</dbReference>
<gene>
    <name evidence="4" type="ORF">H1B31_01270</name>
</gene>
<dbReference type="GO" id="GO:0005886">
    <property type="term" value="C:plasma membrane"/>
    <property type="evidence" value="ECO:0007669"/>
    <property type="project" value="TreeGrafter"/>
</dbReference>
<feature type="domain" description="ABC transporter" evidence="3">
    <location>
        <begin position="4"/>
        <end position="225"/>
    </location>
</feature>
<sequence>MMELRAEKISRDFLRYSAKDGYFTAVAETDFTLAAGTLTAVMGHSGSGKSTLLHILGGLMKPVTGRVLLDETDIYALGEAERDALRRCHIGIAPQRLMSLAALTVRENILLPALLTGQQETAAVRADVLMERLGIRKLASVAPSELSGGELRRVTIARALVTQSGILLADEPTGDLDEENTRSVLSLLRETADAGTAVLLVTHEREAAAYADAAYTMTAGKLDKIA</sequence>
<dbReference type="PANTHER" id="PTHR24220">
    <property type="entry name" value="IMPORT ATP-BINDING PROTEIN"/>
    <property type="match status" value="1"/>
</dbReference>
<name>A0A7G7VKI4_9FIRM</name>